<evidence type="ECO:0000313" key="3">
    <source>
        <dbReference type="Proteomes" id="UP000499080"/>
    </source>
</evidence>
<dbReference type="Proteomes" id="UP000499080">
    <property type="component" value="Unassembled WGS sequence"/>
</dbReference>
<protein>
    <submittedName>
        <fullName evidence="2">Repressor of the inhibitor of the protein kinase</fullName>
    </submittedName>
</protein>
<sequence length="348" mass="40173">MGCNMSLKIHFLHSHLEFYPENLGSVSDKHGARFHQDISNIGARYRGKWNPKMLADYFLDTENGYSSSQAQSTGQVDKKMKSVNRLVSDSVEVDCASNNVCSGVANTSTFDPAPVVEDFNQKQRVNANDNFKTLYAQVKEIAAKLDIKEKIPRVCLLQRARNNVPYSTEEEYYRRAVYVPYLDDFCNSLKERFESHKETVASLQHILPEFCTKTDFYPLEAAFNFYEEDLSHKEVVQSEFMLWKEKWNQEKSENLHKTAISSLEKCDKTFFPNIYILLKLLAVLPVSVATVERSFSSLRRLKTYLRNTTSESRLNGLALLSIHRDIKIRFEEVLDKFASVPRNLDFVL</sequence>
<name>A0A4Y2A8P5_ARAVE</name>
<dbReference type="PANTHER" id="PTHR46289:SF14">
    <property type="entry name" value="DUF4371 DOMAIN-CONTAINING PROTEIN"/>
    <property type="match status" value="1"/>
</dbReference>
<organism evidence="2 3">
    <name type="scientific">Araneus ventricosus</name>
    <name type="common">Orbweaver spider</name>
    <name type="synonym">Epeira ventricosa</name>
    <dbReference type="NCBI Taxonomy" id="182803"/>
    <lineage>
        <taxon>Eukaryota</taxon>
        <taxon>Metazoa</taxon>
        <taxon>Ecdysozoa</taxon>
        <taxon>Arthropoda</taxon>
        <taxon>Chelicerata</taxon>
        <taxon>Arachnida</taxon>
        <taxon>Araneae</taxon>
        <taxon>Araneomorphae</taxon>
        <taxon>Entelegynae</taxon>
        <taxon>Araneoidea</taxon>
        <taxon>Araneidae</taxon>
        <taxon>Araneus</taxon>
    </lineage>
</organism>
<evidence type="ECO:0000313" key="2">
    <source>
        <dbReference type="EMBL" id="GBL76192.1"/>
    </source>
</evidence>
<feature type="domain" description="HAT C-terminal dimerisation" evidence="1">
    <location>
        <begin position="256"/>
        <end position="325"/>
    </location>
</feature>
<dbReference type="InterPro" id="IPR008906">
    <property type="entry name" value="HATC_C_dom"/>
</dbReference>
<dbReference type="InterPro" id="IPR052958">
    <property type="entry name" value="IFN-induced_PKR_regulator"/>
</dbReference>
<dbReference type="SUPFAM" id="SSF53098">
    <property type="entry name" value="Ribonuclease H-like"/>
    <property type="match status" value="1"/>
</dbReference>
<dbReference type="OrthoDB" id="6152523at2759"/>
<evidence type="ECO:0000259" key="1">
    <source>
        <dbReference type="Pfam" id="PF05699"/>
    </source>
</evidence>
<gene>
    <name evidence="2" type="primary">Thap12_12</name>
    <name evidence="2" type="ORF">AVEN_234467_1</name>
</gene>
<dbReference type="AlphaFoldDB" id="A0A4Y2A8P5"/>
<dbReference type="GO" id="GO:0046983">
    <property type="term" value="F:protein dimerization activity"/>
    <property type="evidence" value="ECO:0007669"/>
    <property type="project" value="InterPro"/>
</dbReference>
<reference evidence="2 3" key="1">
    <citation type="journal article" date="2019" name="Sci. Rep.">
        <title>Orb-weaving spider Araneus ventricosus genome elucidates the spidroin gene catalogue.</title>
        <authorList>
            <person name="Kono N."/>
            <person name="Nakamura H."/>
            <person name="Ohtoshi R."/>
            <person name="Moran D.A.P."/>
            <person name="Shinohara A."/>
            <person name="Yoshida Y."/>
            <person name="Fujiwara M."/>
            <person name="Mori M."/>
            <person name="Tomita M."/>
            <person name="Arakawa K."/>
        </authorList>
    </citation>
    <scope>NUCLEOTIDE SEQUENCE [LARGE SCALE GENOMIC DNA]</scope>
</reference>
<accession>A0A4Y2A8P5</accession>
<proteinExistence type="predicted"/>
<comment type="caution">
    <text evidence="2">The sequence shown here is derived from an EMBL/GenBank/DDBJ whole genome shotgun (WGS) entry which is preliminary data.</text>
</comment>
<dbReference type="EMBL" id="BGPR01000009">
    <property type="protein sequence ID" value="GBL76192.1"/>
    <property type="molecule type" value="Genomic_DNA"/>
</dbReference>
<dbReference type="InterPro" id="IPR012337">
    <property type="entry name" value="RNaseH-like_sf"/>
</dbReference>
<keyword evidence="3" id="KW-1185">Reference proteome</keyword>
<dbReference type="Pfam" id="PF05699">
    <property type="entry name" value="Dimer_Tnp_hAT"/>
    <property type="match status" value="1"/>
</dbReference>
<dbReference type="PANTHER" id="PTHR46289">
    <property type="entry name" value="52 KDA REPRESSOR OF THE INHIBITOR OF THE PROTEIN KINASE-LIKE PROTEIN-RELATED"/>
    <property type="match status" value="1"/>
</dbReference>